<dbReference type="SUPFAM" id="SSF50978">
    <property type="entry name" value="WD40 repeat-like"/>
    <property type="match status" value="1"/>
</dbReference>
<feature type="non-terminal residue" evidence="2">
    <location>
        <position position="1"/>
    </location>
</feature>
<keyword evidence="1" id="KW-0732">Signal</keyword>
<keyword evidence="3" id="KW-1185">Reference proteome</keyword>
<feature type="non-terminal residue" evidence="2">
    <location>
        <position position="72"/>
    </location>
</feature>
<organism evidence="2 3">
    <name type="scientific">Pampusana beccarii</name>
    <name type="common">Western bronze ground-dove</name>
    <dbReference type="NCBI Taxonomy" id="2953425"/>
    <lineage>
        <taxon>Eukaryota</taxon>
        <taxon>Metazoa</taxon>
        <taxon>Chordata</taxon>
        <taxon>Craniata</taxon>
        <taxon>Vertebrata</taxon>
        <taxon>Euteleostomi</taxon>
        <taxon>Archelosauria</taxon>
        <taxon>Archosauria</taxon>
        <taxon>Dinosauria</taxon>
        <taxon>Saurischia</taxon>
        <taxon>Theropoda</taxon>
        <taxon>Coelurosauria</taxon>
        <taxon>Aves</taxon>
        <taxon>Neognathae</taxon>
        <taxon>Neoaves</taxon>
        <taxon>Columbimorphae</taxon>
        <taxon>Columbiformes</taxon>
        <taxon>Columbidae</taxon>
        <taxon>Pampusana</taxon>
    </lineage>
</organism>
<gene>
    <name evidence="2" type="primary">Wdr7</name>
    <name evidence="2" type="ORF">ALOBEC_R04527</name>
</gene>
<dbReference type="Proteomes" id="UP000541332">
    <property type="component" value="Unassembled WGS sequence"/>
</dbReference>
<feature type="signal peptide" evidence="1">
    <location>
        <begin position="1"/>
        <end position="18"/>
    </location>
</feature>
<dbReference type="Gene3D" id="2.130.10.10">
    <property type="entry name" value="YVTN repeat-like/Quinoprotein amine dehydrogenase"/>
    <property type="match status" value="1"/>
</dbReference>
<dbReference type="AlphaFoldDB" id="A0A7L4FLB5"/>
<protein>
    <submittedName>
        <fullName evidence="2">WDR7 protein</fullName>
    </submittedName>
</protein>
<dbReference type="OrthoDB" id="338622at2759"/>
<sequence length="72" mass="7739">NSLVLPIVLWGCCAPTHCISSTLLMDQLPVIIIGCHDGQICLWDLSLHLEINPRALLFGHTASITCLSKASA</sequence>
<feature type="chain" id="PRO_5029529499" evidence="1">
    <location>
        <begin position="19"/>
        <end position="72"/>
    </location>
</feature>
<dbReference type="EMBL" id="VWYH01004800">
    <property type="protein sequence ID" value="NXW87676.1"/>
    <property type="molecule type" value="Genomic_DNA"/>
</dbReference>
<proteinExistence type="predicted"/>
<dbReference type="GO" id="GO:0005737">
    <property type="term" value="C:cytoplasm"/>
    <property type="evidence" value="ECO:0007669"/>
    <property type="project" value="TreeGrafter"/>
</dbReference>
<reference evidence="2 3" key="1">
    <citation type="submission" date="2020-02" db="EMBL/GenBank/DDBJ databases">
        <title>Bird 10,000 Genomes (B10K) Project - Family phase.</title>
        <authorList>
            <person name="Zhang G."/>
        </authorList>
    </citation>
    <scope>NUCLEOTIDE SEQUENCE [LARGE SCALE GENOMIC DNA]</scope>
    <source>
        <strain evidence="2">B10K-DU-006-06</strain>
    </source>
</reference>
<evidence type="ECO:0000256" key="1">
    <source>
        <dbReference type="SAM" id="SignalP"/>
    </source>
</evidence>
<dbReference type="InterPro" id="IPR015943">
    <property type="entry name" value="WD40/YVTN_repeat-like_dom_sf"/>
</dbReference>
<comment type="caution">
    <text evidence="2">The sequence shown here is derived from an EMBL/GenBank/DDBJ whole genome shotgun (WGS) entry which is preliminary data.</text>
</comment>
<dbReference type="InterPro" id="IPR049916">
    <property type="entry name" value="WDR72-like"/>
</dbReference>
<accession>A0A7L4FLB5</accession>
<evidence type="ECO:0000313" key="2">
    <source>
        <dbReference type="EMBL" id="NXW87676.1"/>
    </source>
</evidence>
<dbReference type="PANTHER" id="PTHR44099:SF3">
    <property type="entry name" value="WD REPEAT-CONTAINING PROTEIN 7"/>
    <property type="match status" value="1"/>
</dbReference>
<dbReference type="PANTHER" id="PTHR44099">
    <property type="entry name" value="RABCONNECTIN-3B, ISOFORM A"/>
    <property type="match status" value="1"/>
</dbReference>
<dbReference type="InterPro" id="IPR036322">
    <property type="entry name" value="WD40_repeat_dom_sf"/>
</dbReference>
<name>A0A7L4FLB5_9COLU</name>
<evidence type="ECO:0000313" key="3">
    <source>
        <dbReference type="Proteomes" id="UP000541332"/>
    </source>
</evidence>